<dbReference type="STRING" id="37752.IW18_01255"/>
<gene>
    <name evidence="2" type="ORF">B0A73_19160</name>
    <name evidence="1" type="ORF">IW18_01255</name>
</gene>
<dbReference type="EMBL" id="MUGX01000029">
    <property type="protein sequence ID" value="OXA84732.1"/>
    <property type="molecule type" value="Genomic_DNA"/>
</dbReference>
<dbReference type="AlphaFoldDB" id="A0A0D0F9G2"/>
<name>A0A0D0F9G2_9FLAO</name>
<dbReference type="RefSeq" id="WP_041515747.1">
    <property type="nucleotide sequence ID" value="NZ_JPRK01000002.1"/>
</dbReference>
<dbReference type="Proteomes" id="UP000032061">
    <property type="component" value="Unassembled WGS sequence"/>
</dbReference>
<reference evidence="2 4" key="2">
    <citation type="submission" date="2016-11" db="EMBL/GenBank/DDBJ databases">
        <title>Whole genomes of Flavobacteriaceae.</title>
        <authorList>
            <person name="Stine C."/>
            <person name="Li C."/>
            <person name="Tadesse D."/>
        </authorList>
    </citation>
    <scope>NUCLEOTIDE SEQUENCE [LARGE SCALE GENOMIC DNA]</scope>
    <source>
        <strain evidence="2 4">ATCC 51468</strain>
    </source>
</reference>
<comment type="caution">
    <text evidence="1">The sequence shown here is derived from an EMBL/GenBank/DDBJ whole genome shotgun (WGS) entry which is preliminary data.</text>
</comment>
<keyword evidence="4" id="KW-1185">Reference proteome</keyword>
<sequence>MELHFEDLALTVRAGELDVPYGLSDETLFLSVRSHLAGVLGFGGTEIFCFGPAPDNTADGQDELLENGIFYRIIGYEKNLGIDLESAADEIMSAFHFLVENFEPRWATIFVEEGSAKREVTIELLYQEVF</sequence>
<organism evidence="1 3">
    <name type="scientific">Flavobacterium hibernum</name>
    <dbReference type="NCBI Taxonomy" id="37752"/>
    <lineage>
        <taxon>Bacteria</taxon>
        <taxon>Pseudomonadati</taxon>
        <taxon>Bacteroidota</taxon>
        <taxon>Flavobacteriia</taxon>
        <taxon>Flavobacteriales</taxon>
        <taxon>Flavobacteriaceae</taxon>
        <taxon>Flavobacterium</taxon>
    </lineage>
</organism>
<dbReference type="Proteomes" id="UP000198302">
    <property type="component" value="Unassembled WGS sequence"/>
</dbReference>
<evidence type="ECO:0000313" key="4">
    <source>
        <dbReference type="Proteomes" id="UP000198302"/>
    </source>
</evidence>
<dbReference type="OrthoDB" id="1359246at2"/>
<evidence type="ECO:0000313" key="2">
    <source>
        <dbReference type="EMBL" id="OXA84732.1"/>
    </source>
</evidence>
<dbReference type="EMBL" id="JPRK01000002">
    <property type="protein sequence ID" value="KIO54662.1"/>
    <property type="molecule type" value="Genomic_DNA"/>
</dbReference>
<evidence type="ECO:0000313" key="3">
    <source>
        <dbReference type="Proteomes" id="UP000032061"/>
    </source>
</evidence>
<reference evidence="1 3" key="1">
    <citation type="submission" date="2015-01" db="EMBL/GenBank/DDBJ databases">
        <title>Genome of Flavobacterium hibernum DSM 12611.</title>
        <authorList>
            <person name="Stropko S.J."/>
            <person name="Pipes S.E."/>
            <person name="Newman J.D."/>
        </authorList>
    </citation>
    <scope>NUCLEOTIDE SEQUENCE [LARGE SCALE GENOMIC DNA]</scope>
    <source>
        <strain evidence="1 3">DSM 12611</strain>
    </source>
</reference>
<evidence type="ECO:0000313" key="1">
    <source>
        <dbReference type="EMBL" id="KIO54662.1"/>
    </source>
</evidence>
<protein>
    <submittedName>
        <fullName evidence="1">Uncharacterized protein</fullName>
    </submittedName>
</protein>
<proteinExistence type="predicted"/>
<accession>A0A0D0F9G2</accession>